<keyword evidence="2" id="KW-1185">Reference proteome</keyword>
<comment type="caution">
    <text evidence="1">The sequence shown here is derived from an EMBL/GenBank/DDBJ whole genome shotgun (WGS) entry which is preliminary data.</text>
</comment>
<organism evidence="1 2">
    <name type="scientific">Streptomyces spororaveus</name>
    <dbReference type="NCBI Taxonomy" id="284039"/>
    <lineage>
        <taxon>Bacteria</taxon>
        <taxon>Bacillati</taxon>
        <taxon>Actinomycetota</taxon>
        <taxon>Actinomycetes</taxon>
        <taxon>Kitasatosporales</taxon>
        <taxon>Streptomycetaceae</taxon>
        <taxon>Streptomyces</taxon>
    </lineage>
</organism>
<gene>
    <name evidence="1" type="ORF">Sspor_68530</name>
</gene>
<evidence type="ECO:0000313" key="2">
    <source>
        <dbReference type="Proteomes" id="UP000608522"/>
    </source>
</evidence>
<dbReference type="Proteomes" id="UP000608522">
    <property type="component" value="Unassembled WGS sequence"/>
</dbReference>
<name>A0ABQ3TLQ9_9ACTN</name>
<reference evidence="2" key="1">
    <citation type="submission" date="2023-07" db="EMBL/GenBank/DDBJ databases">
        <title>Whole genome shotgun sequence of Streptomyces spororaveus NBRC 15456.</title>
        <authorList>
            <person name="Komaki H."/>
            <person name="Tamura T."/>
        </authorList>
    </citation>
    <scope>NUCLEOTIDE SEQUENCE [LARGE SCALE GENOMIC DNA]</scope>
    <source>
        <strain evidence="2">NBRC 15456</strain>
    </source>
</reference>
<sequence length="118" mass="13038">MRAGGAVRRYLLGAAAAAFTRLCPMAGRMSEQNRTVPGWFRGGPRLYRSLLDLTAWHPEATEIAVSATAPGDFAADTMLEFLSQELMRAGYTDDWAVTSRGQEIEDLIDVFDGIARRR</sequence>
<protein>
    <submittedName>
        <fullName evidence="1">Uncharacterized protein</fullName>
    </submittedName>
</protein>
<proteinExistence type="predicted"/>
<dbReference type="EMBL" id="BNED01000005">
    <property type="protein sequence ID" value="GHI81292.1"/>
    <property type="molecule type" value="Genomic_DNA"/>
</dbReference>
<accession>A0ABQ3TLQ9</accession>
<evidence type="ECO:0000313" key="1">
    <source>
        <dbReference type="EMBL" id="GHI81292.1"/>
    </source>
</evidence>